<dbReference type="EMBL" id="JAPWDQ010000009">
    <property type="protein sequence ID" value="KAJ5480966.1"/>
    <property type="molecule type" value="Genomic_DNA"/>
</dbReference>
<reference evidence="1" key="1">
    <citation type="submission" date="2022-12" db="EMBL/GenBank/DDBJ databases">
        <authorList>
            <person name="Petersen C."/>
        </authorList>
    </citation>
    <scope>NUCLEOTIDE SEQUENCE</scope>
    <source>
        <strain evidence="1">IBT 30728</strain>
    </source>
</reference>
<proteinExistence type="predicted"/>
<sequence>MPVQGLMCIIVNHLTRSIPQQKAEGSPFDKLVNWRVCGQAANCPIAPTCRCCILLVTLVYYYYYSTTLNYGLLYPLTAPSVSTPPHLT</sequence>
<comment type="caution">
    <text evidence="1">The sequence shown here is derived from an EMBL/GenBank/DDBJ whole genome shotgun (WGS) entry which is preliminary data.</text>
</comment>
<keyword evidence="2" id="KW-1185">Reference proteome</keyword>
<reference evidence="1" key="2">
    <citation type="journal article" date="2023" name="IMA Fungus">
        <title>Comparative genomic study of the Penicillium genus elucidates a diverse pangenome and 15 lateral gene transfer events.</title>
        <authorList>
            <person name="Petersen C."/>
            <person name="Sorensen T."/>
            <person name="Nielsen M.R."/>
            <person name="Sondergaard T.E."/>
            <person name="Sorensen J.L."/>
            <person name="Fitzpatrick D.A."/>
            <person name="Frisvad J.C."/>
            <person name="Nielsen K.L."/>
        </authorList>
    </citation>
    <scope>NUCLEOTIDE SEQUENCE</scope>
    <source>
        <strain evidence="1">IBT 30728</strain>
    </source>
</reference>
<accession>A0A9X0BST6</accession>
<name>A0A9X0BST6_9EURO</name>
<gene>
    <name evidence="1" type="ORF">N7539_006860</name>
</gene>
<dbReference type="GeneID" id="81626710"/>
<dbReference type="Proteomes" id="UP001148312">
    <property type="component" value="Unassembled WGS sequence"/>
</dbReference>
<organism evidence="1 2">
    <name type="scientific">Penicillium diatomitis</name>
    <dbReference type="NCBI Taxonomy" id="2819901"/>
    <lineage>
        <taxon>Eukaryota</taxon>
        <taxon>Fungi</taxon>
        <taxon>Dikarya</taxon>
        <taxon>Ascomycota</taxon>
        <taxon>Pezizomycotina</taxon>
        <taxon>Eurotiomycetes</taxon>
        <taxon>Eurotiomycetidae</taxon>
        <taxon>Eurotiales</taxon>
        <taxon>Aspergillaceae</taxon>
        <taxon>Penicillium</taxon>
    </lineage>
</organism>
<evidence type="ECO:0000313" key="1">
    <source>
        <dbReference type="EMBL" id="KAJ5480966.1"/>
    </source>
</evidence>
<dbReference type="RefSeq" id="XP_056788396.1">
    <property type="nucleotide sequence ID" value="XM_056936461.1"/>
</dbReference>
<protein>
    <submittedName>
        <fullName evidence="1">Uncharacterized protein</fullName>
    </submittedName>
</protein>
<evidence type="ECO:0000313" key="2">
    <source>
        <dbReference type="Proteomes" id="UP001148312"/>
    </source>
</evidence>
<dbReference type="AlphaFoldDB" id="A0A9X0BST6"/>